<dbReference type="PANTHER" id="PTHR43557:SF2">
    <property type="entry name" value="RIESKE DOMAIN-CONTAINING PROTEIN-RELATED"/>
    <property type="match status" value="1"/>
</dbReference>
<dbReference type="InterPro" id="IPR050446">
    <property type="entry name" value="FAD-oxidoreductase/Apoptosis"/>
</dbReference>
<feature type="domain" description="Rieske" evidence="10">
    <location>
        <begin position="59"/>
        <end position="157"/>
    </location>
</feature>
<dbReference type="InterPro" id="IPR036188">
    <property type="entry name" value="FAD/NAD-bd_sf"/>
</dbReference>
<evidence type="ECO:0000256" key="6">
    <source>
        <dbReference type="ARBA" id="ARBA00022827"/>
    </source>
</evidence>
<dbReference type="GO" id="GO:0016651">
    <property type="term" value="F:oxidoreductase activity, acting on NAD(P)H"/>
    <property type="evidence" value="ECO:0007669"/>
    <property type="project" value="TreeGrafter"/>
</dbReference>
<evidence type="ECO:0000259" key="10">
    <source>
        <dbReference type="PROSITE" id="PS51296"/>
    </source>
</evidence>
<dbReference type="Gene3D" id="3.30.390.30">
    <property type="match status" value="1"/>
</dbReference>
<comment type="cofactor">
    <cofactor evidence="1">
        <name>FAD</name>
        <dbReference type="ChEBI" id="CHEBI:57692"/>
    </cofactor>
</comment>
<evidence type="ECO:0000313" key="11">
    <source>
        <dbReference type="EMBL" id="CAG9326349.1"/>
    </source>
</evidence>
<evidence type="ECO:0000256" key="2">
    <source>
        <dbReference type="ARBA" id="ARBA00006442"/>
    </source>
</evidence>
<dbReference type="PANTHER" id="PTHR43557">
    <property type="entry name" value="APOPTOSIS-INDUCING FACTOR 1"/>
    <property type="match status" value="1"/>
</dbReference>
<keyword evidence="5" id="KW-0479">Metal-binding</keyword>
<protein>
    <recommendedName>
        <fullName evidence="10">Rieske domain-containing protein</fullName>
    </recommendedName>
</protein>
<dbReference type="Gene3D" id="2.102.10.10">
    <property type="entry name" value="Rieske [2Fe-2S] iron-sulphur domain"/>
    <property type="match status" value="1"/>
</dbReference>
<dbReference type="Proteomes" id="UP001162131">
    <property type="component" value="Unassembled WGS sequence"/>
</dbReference>
<evidence type="ECO:0000256" key="7">
    <source>
        <dbReference type="ARBA" id="ARBA00023002"/>
    </source>
</evidence>
<dbReference type="InterPro" id="IPR023753">
    <property type="entry name" value="FAD/NAD-binding_dom"/>
</dbReference>
<evidence type="ECO:0000256" key="4">
    <source>
        <dbReference type="ARBA" id="ARBA00022714"/>
    </source>
</evidence>
<comment type="similarity">
    <text evidence="2">Belongs to the FAD-dependent oxidoreductase family.</text>
</comment>
<keyword evidence="3" id="KW-0285">Flavoprotein</keyword>
<sequence length="621" mass="67843">MFSSRLIRFSSRIIGIRRIQTSQSSYQSNYKWIPSAALIAGVGLATLSPMWCEDNHQDIIACREDELIEGVLKKVQVGNNPENFIVVAKVNGAVYAVSGKCPHYFLPLNPGYLDGYTLICPFHGAQFDIRTGELIGAPGQRSLQSFEARISNGNVVVKIPDSKVDQVSGATDSRRLVKRDPANNTSFVIIGGGAAGQAAAETLRKEGFTGKITILTKETILPYDRVPLSKAFKSDASLLRDQSFYDEYGIEVKTGAAVQQIDNKTKKIKLESKEEVPYDKVLVATGAAARVPGPLRRLAANVEGIYTIRSAADHHKFRTQVSNAKDVVIFGSSFLGLEAAASIKRSNPEVNVTVIDPDDAPLERVFGREIAQQILQSHALNGIKFVLGQSAKEVKTAEGRVSGVVYMHTEMIETKPREKEIKADLVLIATGAEIQTNLVPPSLLNADGSVKVNAHLQTVDPYIFAAGDIASFYSWLSEKQERVEHWQVAQDQGKIAASNMLGKGPIYASVPFFWTNQFLNVQFAGFSSGHDFTYTETREEGSPLKTGRITYFYKNGRCTGVAAVNWPGAIIRLRLALDRGLMPAKEELTAKTASYETIAQKVKQSSPCACTQKKGCCGGRK</sequence>
<evidence type="ECO:0000256" key="8">
    <source>
        <dbReference type="ARBA" id="ARBA00023004"/>
    </source>
</evidence>
<dbReference type="InterPro" id="IPR016156">
    <property type="entry name" value="FAD/NAD-linked_Rdtase_dimer_sf"/>
</dbReference>
<dbReference type="Gene3D" id="3.50.50.60">
    <property type="entry name" value="FAD/NAD(P)-binding domain"/>
    <property type="match status" value="2"/>
</dbReference>
<dbReference type="AlphaFoldDB" id="A0AAU9JHL2"/>
<proteinExistence type="inferred from homology"/>
<dbReference type="PRINTS" id="PR00411">
    <property type="entry name" value="PNDRDTASEI"/>
</dbReference>
<dbReference type="GO" id="GO:0051537">
    <property type="term" value="F:2 iron, 2 sulfur cluster binding"/>
    <property type="evidence" value="ECO:0007669"/>
    <property type="project" value="UniProtKB-KW"/>
</dbReference>
<evidence type="ECO:0000256" key="9">
    <source>
        <dbReference type="ARBA" id="ARBA00023014"/>
    </source>
</evidence>
<dbReference type="PROSITE" id="PS51296">
    <property type="entry name" value="RIESKE"/>
    <property type="match status" value="1"/>
</dbReference>
<dbReference type="InterPro" id="IPR017941">
    <property type="entry name" value="Rieske_2Fe-2S"/>
</dbReference>
<keyword evidence="12" id="KW-1185">Reference proteome</keyword>
<dbReference type="GO" id="GO:0005737">
    <property type="term" value="C:cytoplasm"/>
    <property type="evidence" value="ECO:0007669"/>
    <property type="project" value="TreeGrafter"/>
</dbReference>
<dbReference type="Pfam" id="PF14759">
    <property type="entry name" value="Reductase_C"/>
    <property type="match status" value="1"/>
</dbReference>
<accession>A0AAU9JHL2</accession>
<gene>
    <name evidence="11" type="ORF">BSTOLATCC_MIC40777</name>
</gene>
<evidence type="ECO:0000256" key="5">
    <source>
        <dbReference type="ARBA" id="ARBA00022723"/>
    </source>
</evidence>
<dbReference type="SUPFAM" id="SSF51905">
    <property type="entry name" value="FAD/NAD(P)-binding domain"/>
    <property type="match status" value="2"/>
</dbReference>
<keyword evidence="7" id="KW-0560">Oxidoreductase</keyword>
<keyword evidence="4" id="KW-0001">2Fe-2S</keyword>
<dbReference type="GO" id="GO:0046872">
    <property type="term" value="F:metal ion binding"/>
    <property type="evidence" value="ECO:0007669"/>
    <property type="project" value="UniProtKB-KW"/>
</dbReference>
<evidence type="ECO:0000256" key="3">
    <source>
        <dbReference type="ARBA" id="ARBA00022630"/>
    </source>
</evidence>
<evidence type="ECO:0000256" key="1">
    <source>
        <dbReference type="ARBA" id="ARBA00001974"/>
    </source>
</evidence>
<keyword evidence="8" id="KW-0408">Iron</keyword>
<dbReference type="PRINTS" id="PR00368">
    <property type="entry name" value="FADPNR"/>
</dbReference>
<comment type="caution">
    <text evidence="11">The sequence shown here is derived from an EMBL/GenBank/DDBJ whole genome shotgun (WGS) entry which is preliminary data.</text>
</comment>
<dbReference type="InterPro" id="IPR036922">
    <property type="entry name" value="Rieske_2Fe-2S_sf"/>
</dbReference>
<dbReference type="SUPFAM" id="SSF50022">
    <property type="entry name" value="ISP domain"/>
    <property type="match status" value="1"/>
</dbReference>
<dbReference type="Pfam" id="PF00355">
    <property type="entry name" value="Rieske"/>
    <property type="match status" value="1"/>
</dbReference>
<dbReference type="InterPro" id="IPR028202">
    <property type="entry name" value="Reductase_C"/>
</dbReference>
<keyword evidence="6" id="KW-0274">FAD</keyword>
<dbReference type="Pfam" id="PF07992">
    <property type="entry name" value="Pyr_redox_2"/>
    <property type="match status" value="1"/>
</dbReference>
<reference evidence="11" key="1">
    <citation type="submission" date="2021-09" db="EMBL/GenBank/DDBJ databases">
        <authorList>
            <consortium name="AG Swart"/>
            <person name="Singh M."/>
            <person name="Singh A."/>
            <person name="Seah K."/>
            <person name="Emmerich C."/>
        </authorList>
    </citation>
    <scope>NUCLEOTIDE SEQUENCE</scope>
    <source>
        <strain evidence="11">ATCC30299</strain>
    </source>
</reference>
<dbReference type="SUPFAM" id="SSF55424">
    <property type="entry name" value="FAD/NAD-linked reductases, dimerisation (C-terminal) domain"/>
    <property type="match status" value="1"/>
</dbReference>
<name>A0AAU9JHL2_9CILI</name>
<organism evidence="11 12">
    <name type="scientific">Blepharisma stoltei</name>
    <dbReference type="NCBI Taxonomy" id="1481888"/>
    <lineage>
        <taxon>Eukaryota</taxon>
        <taxon>Sar</taxon>
        <taxon>Alveolata</taxon>
        <taxon>Ciliophora</taxon>
        <taxon>Postciliodesmatophora</taxon>
        <taxon>Heterotrichea</taxon>
        <taxon>Heterotrichida</taxon>
        <taxon>Blepharismidae</taxon>
        <taxon>Blepharisma</taxon>
    </lineage>
</organism>
<dbReference type="EMBL" id="CAJZBQ010000040">
    <property type="protein sequence ID" value="CAG9326349.1"/>
    <property type="molecule type" value="Genomic_DNA"/>
</dbReference>
<evidence type="ECO:0000313" key="12">
    <source>
        <dbReference type="Proteomes" id="UP001162131"/>
    </source>
</evidence>
<keyword evidence="9" id="KW-0411">Iron-sulfur</keyword>